<protein>
    <submittedName>
        <fullName evidence="1">Uncharacterized protein</fullName>
    </submittedName>
</protein>
<evidence type="ECO:0000313" key="2">
    <source>
        <dbReference type="Proteomes" id="UP000002045"/>
    </source>
</evidence>
<dbReference type="HOGENOM" id="CLU_3259888_0_0_6"/>
<dbReference type="EMBL" id="FN667741">
    <property type="protein sequence ID" value="CBJ82015.1"/>
    <property type="molecule type" value="Genomic_DNA"/>
</dbReference>
<evidence type="ECO:0000313" key="1">
    <source>
        <dbReference type="EMBL" id="CBJ82015.1"/>
    </source>
</evidence>
<proteinExistence type="predicted"/>
<accession>D3V853</accession>
<dbReference type="KEGG" id="xbo:XBJ1_2891"/>
<sequence length="42" mass="4922">MLSINIDNGLLRVMRYLFKTKVNFGGSQINWGEHYSKIYGKE</sequence>
<dbReference type="AlphaFoldDB" id="D3V853"/>
<dbReference type="Proteomes" id="UP000002045">
    <property type="component" value="Chromosome"/>
</dbReference>
<reference evidence="1" key="1">
    <citation type="journal article" date="2011" name="PLoS ONE">
        <title>The entomopathogenic bacterial endosymbionts xenorhabdus and photorhabdus: convergent lifestyles from divergent genomes.</title>
        <authorList>
            <person name="Chaston J.M."/>
            <person name="Suen G."/>
            <person name="Tucker S.L."/>
            <person name="Andersen A.W."/>
            <person name="Bhasin A."/>
            <person name="Bode E."/>
            <person name="Bode H.B."/>
            <person name="Brachmann A.O."/>
            <person name="Cowles C.E."/>
            <person name="Cowles K.N."/>
            <person name="Darby C."/>
            <person name="de Leon L."/>
            <person name="Drace K."/>
            <person name="Du Z."/>
            <person name="Givaudan A."/>
            <person name="Herbert Tran E.E."/>
            <person name="Jewell K.A."/>
            <person name="Knack J.J."/>
            <person name="Krasomil-Osterfeld K.C."/>
            <person name="Kukor R."/>
            <person name="Lanois A."/>
            <person name="Latreille P."/>
            <person name="Leimgruber N.K."/>
            <person name="Lipke C.M."/>
            <person name="Liu R."/>
            <person name="Lu X."/>
            <person name="Martens E.C."/>
            <person name="Marri P.R."/>
            <person name="Medigue C."/>
            <person name="Menard M.L."/>
            <person name="Miller N.M."/>
            <person name="Morales-Soto N."/>
            <person name="Norton S."/>
            <person name="Ogier J.C."/>
            <person name="Orchard S.S."/>
            <person name="Park D."/>
            <person name="Park Y."/>
            <person name="Qurollo B.A."/>
            <person name="Sugar D.R."/>
            <person name="Richards G.R."/>
            <person name="Rouy Z."/>
            <person name="Slominski B."/>
            <person name="Slominski K."/>
            <person name="Snyder H."/>
            <person name="Tjaden B.C."/>
            <person name="van der Hoeven R."/>
            <person name="Welch R.D."/>
            <person name="Wheeler C."/>
            <person name="Xiang B."/>
            <person name="Barbazuk B."/>
            <person name="Gaudriault S."/>
            <person name="Goodner B."/>
            <person name="Slater S.C."/>
            <person name="Forst S."/>
            <person name="Goldman B.S."/>
            <person name="Goodrich-Blair H."/>
        </authorList>
    </citation>
    <scope>NUCLEOTIDE SEQUENCE [LARGE SCALE GENOMIC DNA]</scope>
    <source>
        <strain evidence="1">SS-2004</strain>
    </source>
</reference>
<gene>
    <name evidence="1" type="ordered locus">XBJ1_2891</name>
</gene>
<organism evidence="1 2">
    <name type="scientific">Xenorhabdus bovienii (strain SS-2004)</name>
    <name type="common">Xenorhabdus nematophila subsp. bovienii</name>
    <dbReference type="NCBI Taxonomy" id="406818"/>
    <lineage>
        <taxon>Bacteria</taxon>
        <taxon>Pseudomonadati</taxon>
        <taxon>Pseudomonadota</taxon>
        <taxon>Gammaproteobacteria</taxon>
        <taxon>Enterobacterales</taxon>
        <taxon>Morganellaceae</taxon>
        <taxon>Xenorhabdus</taxon>
    </lineage>
</organism>
<name>D3V853_XENBS</name>